<gene>
    <name evidence="2" type="ORF">AMPC_25800</name>
</gene>
<name>A0ABN6N8D1_9BACT</name>
<reference evidence="3" key="1">
    <citation type="journal article" date="2022" name="Int. J. Syst. Evol. Microbiol.">
        <title>Anaeromyxobacter oryzae sp. nov., Anaeromyxobacter diazotrophicus sp. nov. and Anaeromyxobacter paludicola sp. nov., isolated from paddy soils.</title>
        <authorList>
            <person name="Itoh H."/>
            <person name="Xu Z."/>
            <person name="Mise K."/>
            <person name="Masuda Y."/>
            <person name="Ushijima N."/>
            <person name="Hayakawa C."/>
            <person name="Shiratori Y."/>
            <person name="Senoo K."/>
        </authorList>
    </citation>
    <scope>NUCLEOTIDE SEQUENCE [LARGE SCALE GENOMIC DNA]</scope>
    <source>
        <strain evidence="3">Red630</strain>
    </source>
</reference>
<evidence type="ECO:0000313" key="3">
    <source>
        <dbReference type="Proteomes" id="UP001162734"/>
    </source>
</evidence>
<organism evidence="2 3">
    <name type="scientific">Anaeromyxobacter paludicola</name>
    <dbReference type="NCBI Taxonomy" id="2918171"/>
    <lineage>
        <taxon>Bacteria</taxon>
        <taxon>Pseudomonadati</taxon>
        <taxon>Myxococcota</taxon>
        <taxon>Myxococcia</taxon>
        <taxon>Myxococcales</taxon>
        <taxon>Cystobacterineae</taxon>
        <taxon>Anaeromyxobacteraceae</taxon>
        <taxon>Anaeromyxobacter</taxon>
    </lineage>
</organism>
<dbReference type="Proteomes" id="UP001162734">
    <property type="component" value="Chromosome"/>
</dbReference>
<feature type="signal peptide" evidence="1">
    <location>
        <begin position="1"/>
        <end position="25"/>
    </location>
</feature>
<dbReference type="PROSITE" id="PS51257">
    <property type="entry name" value="PROKAR_LIPOPROTEIN"/>
    <property type="match status" value="1"/>
</dbReference>
<evidence type="ECO:0000313" key="2">
    <source>
        <dbReference type="EMBL" id="BDG09467.1"/>
    </source>
</evidence>
<evidence type="ECO:0000256" key="1">
    <source>
        <dbReference type="SAM" id="SignalP"/>
    </source>
</evidence>
<keyword evidence="1" id="KW-0732">Signal</keyword>
<keyword evidence="3" id="KW-1185">Reference proteome</keyword>
<sequence>MFRNSSSFRRLALVGACSLLGLTSACDPYESADTSKPTLQLVLATDGSHPEMATSVAANATDAAGNTIVGTVNAAGTGALTLQDFSITCKDKSKHTGSATTLSQWYVQASKILDGATVVGTSTTYTAADGSFLGTTCTPASGITVSRTVGGVATDITANASVCYIPQTPDGGSYLLVYPEGATVTFDTAGKPDSFTINDMTPSASYAFTATVKDHQAQSLPINVTIVTPAMTTDVCPATP</sequence>
<proteinExistence type="predicted"/>
<protein>
    <recommendedName>
        <fullName evidence="4">Ig-like domain-containing protein</fullName>
    </recommendedName>
</protein>
<dbReference type="EMBL" id="AP025592">
    <property type="protein sequence ID" value="BDG09467.1"/>
    <property type="molecule type" value="Genomic_DNA"/>
</dbReference>
<feature type="chain" id="PRO_5046805014" description="Ig-like domain-containing protein" evidence="1">
    <location>
        <begin position="26"/>
        <end position="240"/>
    </location>
</feature>
<accession>A0ABN6N8D1</accession>
<evidence type="ECO:0008006" key="4">
    <source>
        <dbReference type="Google" id="ProtNLM"/>
    </source>
</evidence>
<dbReference type="RefSeq" id="WP_248341693.1">
    <property type="nucleotide sequence ID" value="NZ_AP025592.1"/>
</dbReference>